<accession>A0ACC1XWG8</accession>
<gene>
    <name evidence="1" type="ORF">OWV82_013648</name>
</gene>
<name>A0ACC1XWG8_MELAZ</name>
<sequence>MDSTNFSTGGKRPSSTKAQLQIQGPRPAPLCINKDSHKIKKPPRPPPSEPSQNHNHQRQQPVVIYAVSPKVINVTVADFMTTVQRLTGSSSESFSASGDVSPAARLASVEKAMSPKERSSPTATTVRDHRAEEEETTQLGRIPGILSPAELPPVIQEMYFSPRTAAATATSTATDPFGFSGLYGNGGLFASSPSGLFSNLVGSPVFSPDFFSEIWNF</sequence>
<reference evidence="1 2" key="1">
    <citation type="journal article" date="2023" name="Science">
        <title>Complex scaffold remodeling in plant triterpene biosynthesis.</title>
        <authorList>
            <person name="De La Pena R."/>
            <person name="Hodgson H."/>
            <person name="Liu J.C."/>
            <person name="Stephenson M.J."/>
            <person name="Martin A.C."/>
            <person name="Owen C."/>
            <person name="Harkess A."/>
            <person name="Leebens-Mack J."/>
            <person name="Jimenez L.E."/>
            <person name="Osbourn A."/>
            <person name="Sattely E.S."/>
        </authorList>
    </citation>
    <scope>NUCLEOTIDE SEQUENCE [LARGE SCALE GENOMIC DNA]</scope>
    <source>
        <strain evidence="2">cv. JPN11</strain>
        <tissue evidence="1">Leaf</tissue>
    </source>
</reference>
<protein>
    <submittedName>
        <fullName evidence="1">Protein MKS1</fullName>
    </submittedName>
</protein>
<dbReference type="EMBL" id="CM051400">
    <property type="protein sequence ID" value="KAJ4715272.1"/>
    <property type="molecule type" value="Genomic_DNA"/>
</dbReference>
<evidence type="ECO:0000313" key="2">
    <source>
        <dbReference type="Proteomes" id="UP001164539"/>
    </source>
</evidence>
<proteinExistence type="predicted"/>
<keyword evidence="2" id="KW-1185">Reference proteome</keyword>
<organism evidence="1 2">
    <name type="scientific">Melia azedarach</name>
    <name type="common">Chinaberry tree</name>
    <dbReference type="NCBI Taxonomy" id="155640"/>
    <lineage>
        <taxon>Eukaryota</taxon>
        <taxon>Viridiplantae</taxon>
        <taxon>Streptophyta</taxon>
        <taxon>Embryophyta</taxon>
        <taxon>Tracheophyta</taxon>
        <taxon>Spermatophyta</taxon>
        <taxon>Magnoliopsida</taxon>
        <taxon>eudicotyledons</taxon>
        <taxon>Gunneridae</taxon>
        <taxon>Pentapetalae</taxon>
        <taxon>rosids</taxon>
        <taxon>malvids</taxon>
        <taxon>Sapindales</taxon>
        <taxon>Meliaceae</taxon>
        <taxon>Melia</taxon>
    </lineage>
</organism>
<evidence type="ECO:0000313" key="1">
    <source>
        <dbReference type="EMBL" id="KAJ4715272.1"/>
    </source>
</evidence>
<dbReference type="Proteomes" id="UP001164539">
    <property type="component" value="Chromosome 7"/>
</dbReference>
<comment type="caution">
    <text evidence="1">The sequence shown here is derived from an EMBL/GenBank/DDBJ whole genome shotgun (WGS) entry which is preliminary data.</text>
</comment>